<dbReference type="OrthoDB" id="9792734at2"/>
<accession>A0A1W1I8I6</accession>
<keyword evidence="2" id="KW-1185">Reference proteome</keyword>
<protein>
    <recommendedName>
        <fullName evidence="3">DUF4359 domain-containing protein</fullName>
    </recommendedName>
</protein>
<dbReference type="AlphaFoldDB" id="A0A1W1I8I6"/>
<dbReference type="STRING" id="1325564.NSJP_3191"/>
<reference evidence="1 2" key="1">
    <citation type="submission" date="2017-03" db="EMBL/GenBank/DDBJ databases">
        <authorList>
            <person name="Afonso C.L."/>
            <person name="Miller P.J."/>
            <person name="Scott M.A."/>
            <person name="Spackman E."/>
            <person name="Goraichik I."/>
            <person name="Dimitrov K.M."/>
            <person name="Suarez D.L."/>
            <person name="Swayne D.E."/>
        </authorList>
    </citation>
    <scope>NUCLEOTIDE SEQUENCE [LARGE SCALE GENOMIC DNA]</scope>
    <source>
        <strain evidence="1">Genome sequencing of Nitrospira japonica strain NJ11</strain>
    </source>
</reference>
<dbReference type="RefSeq" id="WP_080887593.1">
    <property type="nucleotide sequence ID" value="NZ_LT828648.1"/>
</dbReference>
<organism evidence="1 2">
    <name type="scientific">Nitrospira japonica</name>
    <dbReference type="NCBI Taxonomy" id="1325564"/>
    <lineage>
        <taxon>Bacteria</taxon>
        <taxon>Pseudomonadati</taxon>
        <taxon>Nitrospirota</taxon>
        <taxon>Nitrospiria</taxon>
        <taxon>Nitrospirales</taxon>
        <taxon>Nitrospiraceae</taxon>
        <taxon>Nitrospira</taxon>
    </lineage>
</organism>
<dbReference type="Pfam" id="PF14271">
    <property type="entry name" value="DUF4359"/>
    <property type="match status" value="1"/>
</dbReference>
<dbReference type="EMBL" id="LT828648">
    <property type="protein sequence ID" value="SLM49358.1"/>
    <property type="molecule type" value="Genomic_DNA"/>
</dbReference>
<dbReference type="Proteomes" id="UP000192042">
    <property type="component" value="Chromosome I"/>
</dbReference>
<name>A0A1W1I8I6_9BACT</name>
<proteinExistence type="predicted"/>
<dbReference type="KEGG" id="nja:NSJP_3191"/>
<sequence>MKIWPLILLVTSLAASIALVLTNPSMDDYVTFVEAELGKALDRHEASAAPNREREVVRTIFRAHSRELVESVVRPHTVQRNWGLFGFFETTALEVHIEVLGLGGRFFPLKGIDDAVVRLGRLAF</sequence>
<gene>
    <name evidence="1" type="ORF">NSJP_3191</name>
</gene>
<evidence type="ECO:0000313" key="1">
    <source>
        <dbReference type="EMBL" id="SLM49358.1"/>
    </source>
</evidence>
<evidence type="ECO:0008006" key="3">
    <source>
        <dbReference type="Google" id="ProtNLM"/>
    </source>
</evidence>
<dbReference type="InterPro" id="IPR025578">
    <property type="entry name" value="DUF4359"/>
</dbReference>
<evidence type="ECO:0000313" key="2">
    <source>
        <dbReference type="Proteomes" id="UP000192042"/>
    </source>
</evidence>